<dbReference type="AlphaFoldDB" id="A0A502G6S1"/>
<accession>A0A502G6S1</accession>
<name>A0A502G6S1_9PROT</name>
<dbReference type="OrthoDB" id="9816081at2"/>
<evidence type="ECO:0000256" key="1">
    <source>
        <dbReference type="SAM" id="MobiDB-lite"/>
    </source>
</evidence>
<feature type="region of interest" description="Disordered" evidence="1">
    <location>
        <begin position="51"/>
        <end position="93"/>
    </location>
</feature>
<evidence type="ECO:0000313" key="2">
    <source>
        <dbReference type="EMBL" id="TPG57090.1"/>
    </source>
</evidence>
<dbReference type="EMBL" id="RCZP01000009">
    <property type="protein sequence ID" value="TPG57090.1"/>
    <property type="molecule type" value="Genomic_DNA"/>
</dbReference>
<keyword evidence="3" id="KW-1185">Reference proteome</keyword>
<organism evidence="2 3">
    <name type="scientific">Muricoccus nepalensis</name>
    <dbReference type="NCBI Taxonomy" id="1854500"/>
    <lineage>
        <taxon>Bacteria</taxon>
        <taxon>Pseudomonadati</taxon>
        <taxon>Pseudomonadota</taxon>
        <taxon>Alphaproteobacteria</taxon>
        <taxon>Acetobacterales</taxon>
        <taxon>Roseomonadaceae</taxon>
        <taxon>Muricoccus</taxon>
    </lineage>
</organism>
<evidence type="ECO:0000313" key="3">
    <source>
        <dbReference type="Proteomes" id="UP000317078"/>
    </source>
</evidence>
<protein>
    <submittedName>
        <fullName evidence="2">Uncharacterized protein</fullName>
    </submittedName>
</protein>
<dbReference type="Proteomes" id="UP000317078">
    <property type="component" value="Unassembled WGS sequence"/>
</dbReference>
<sequence>MAMTSGEPGALTCLRIGNPQLAESDDENRRNLYRIVALIAPRPPRSLNVVLQPGKEADDGAVAQGSDQDATEAWPEKGLVGGQPGPGRNGRKG</sequence>
<feature type="compositionally biased region" description="Gly residues" evidence="1">
    <location>
        <begin position="79"/>
        <end position="93"/>
    </location>
</feature>
<proteinExistence type="predicted"/>
<dbReference type="RefSeq" id="WP_140883116.1">
    <property type="nucleotide sequence ID" value="NZ_RCZP01000009.1"/>
</dbReference>
<gene>
    <name evidence="2" type="ORF">EAH89_11505</name>
</gene>
<reference evidence="2 3" key="1">
    <citation type="journal article" date="2019" name="Environ. Microbiol.">
        <title>Species interactions and distinct microbial communities in high Arctic permafrost affected cryosols are associated with the CH4 and CO2 gas fluxes.</title>
        <authorList>
            <person name="Altshuler I."/>
            <person name="Hamel J."/>
            <person name="Turney S."/>
            <person name="Magnuson E."/>
            <person name="Levesque R."/>
            <person name="Greer C."/>
            <person name="Whyte L.G."/>
        </authorList>
    </citation>
    <scope>NUCLEOTIDE SEQUENCE [LARGE SCALE GENOMIC DNA]</scope>
    <source>
        <strain evidence="2 3">S9.3B</strain>
    </source>
</reference>
<comment type="caution">
    <text evidence="2">The sequence shown here is derived from an EMBL/GenBank/DDBJ whole genome shotgun (WGS) entry which is preliminary data.</text>
</comment>